<dbReference type="Gene3D" id="2.120.10.30">
    <property type="entry name" value="TolB, C-terminal domain"/>
    <property type="match status" value="1"/>
</dbReference>
<proteinExistence type="predicted"/>
<dbReference type="InterPro" id="IPR006311">
    <property type="entry name" value="TAT_signal"/>
</dbReference>
<dbReference type="InterPro" id="IPR008557">
    <property type="entry name" value="PhoX"/>
</dbReference>
<sequence>MTASRRHFVKMLSAGAMVAPLTSLYSRAAGAAPAFGAGFGPLAPTLPLNTADIALPGYFDFRNQPLLALPEGFRYWAVSFTGQTMSDGTLVPGDHDGMACFRGADGTTLLVRNHELNNRESKFGNLRGVDVAEALKYDPYANGGTTTLVLDAQGRLLRHYASLGGTNNNCAGGLTPWGTWLTCEETTAIPLAVPTTYQKRHGYVFEVPAMGTGPVKAQPIVAMGRFSHEATATDPRTGIVYQTEDTGDSLFYRYVPVQPGQLLAGGTLQALRIKGSSTSVNTGLGFGDRVGQALPVEWVTIPNPDPVDNVFANSVRGQGQALGATRFVRGEGAWYGNGLIYFTCTSGGDIGAGQVWALDPAAQTLTLVVESTDRAVLEMPDNITVGPDGRLYVCEDGDGGNNIVGVNARGELFRVAENRINDSEFAGGCFSHNGRFMFVNLQTPGITLVIEGPWRKCQA</sequence>
<comment type="caution">
    <text evidence="2">The sequence shown here is derived from an EMBL/GenBank/DDBJ whole genome shotgun (WGS) entry which is preliminary data.</text>
</comment>
<evidence type="ECO:0000313" key="2">
    <source>
        <dbReference type="EMBL" id="MDZ5457428.1"/>
    </source>
</evidence>
<dbReference type="SUPFAM" id="SSF63829">
    <property type="entry name" value="Calcium-dependent phosphotriesterase"/>
    <property type="match status" value="1"/>
</dbReference>
<keyword evidence="1" id="KW-0732">Signal</keyword>
<feature type="signal peptide" evidence="1">
    <location>
        <begin position="1"/>
        <end position="31"/>
    </location>
</feature>
<dbReference type="Proteomes" id="UP001293718">
    <property type="component" value="Unassembled WGS sequence"/>
</dbReference>
<evidence type="ECO:0000256" key="1">
    <source>
        <dbReference type="SAM" id="SignalP"/>
    </source>
</evidence>
<dbReference type="PROSITE" id="PS51318">
    <property type="entry name" value="TAT"/>
    <property type="match status" value="1"/>
</dbReference>
<dbReference type="InterPro" id="IPR011042">
    <property type="entry name" value="6-blade_b-propeller_TolB-like"/>
</dbReference>
<name>A0ABU5IHM1_9BURK</name>
<evidence type="ECO:0000313" key="3">
    <source>
        <dbReference type="Proteomes" id="UP001293718"/>
    </source>
</evidence>
<reference evidence="2 3" key="1">
    <citation type="submission" date="2023-11" db="EMBL/GenBank/DDBJ databases">
        <title>Draft genome of Azohydromonas lata strain H1 (DSM1123), a polyhydroxyalkanoate producer.</title>
        <authorList>
            <person name="Traversa D."/>
            <person name="D'Addabbo P."/>
            <person name="Pazzani C."/>
            <person name="Manzari C."/>
            <person name="Chiara M."/>
            <person name="Scrascia M."/>
        </authorList>
    </citation>
    <scope>NUCLEOTIDE SEQUENCE [LARGE SCALE GENOMIC DNA]</scope>
    <source>
        <strain evidence="2 3">H1</strain>
    </source>
</reference>
<dbReference type="PANTHER" id="PTHR35399">
    <property type="entry name" value="SLR8030 PROTEIN"/>
    <property type="match status" value="1"/>
</dbReference>
<gene>
    <name evidence="2" type="ORF">SM757_12685</name>
</gene>
<feature type="chain" id="PRO_5046984100" evidence="1">
    <location>
        <begin position="32"/>
        <end position="459"/>
    </location>
</feature>
<dbReference type="RefSeq" id="WP_322465741.1">
    <property type="nucleotide sequence ID" value="NZ_JAXOJX010000018.1"/>
</dbReference>
<dbReference type="PANTHER" id="PTHR35399:SF4">
    <property type="entry name" value="MEMBRANE PROTEIN"/>
    <property type="match status" value="1"/>
</dbReference>
<dbReference type="Pfam" id="PF05787">
    <property type="entry name" value="PhoX"/>
    <property type="match status" value="2"/>
</dbReference>
<accession>A0ABU5IHM1</accession>
<dbReference type="EMBL" id="JAXOJX010000018">
    <property type="protein sequence ID" value="MDZ5457428.1"/>
    <property type="molecule type" value="Genomic_DNA"/>
</dbReference>
<protein>
    <submittedName>
        <fullName evidence="2">DUF839 domain-containing protein</fullName>
    </submittedName>
</protein>
<organism evidence="2 3">
    <name type="scientific">Azohydromonas lata</name>
    <dbReference type="NCBI Taxonomy" id="45677"/>
    <lineage>
        <taxon>Bacteria</taxon>
        <taxon>Pseudomonadati</taxon>
        <taxon>Pseudomonadota</taxon>
        <taxon>Betaproteobacteria</taxon>
        <taxon>Burkholderiales</taxon>
        <taxon>Sphaerotilaceae</taxon>
        <taxon>Azohydromonas</taxon>
    </lineage>
</organism>
<keyword evidence="3" id="KW-1185">Reference proteome</keyword>